<gene>
    <name evidence="2" type="ordered locus">PCC8801_0724</name>
</gene>
<keyword evidence="1" id="KW-0175">Coiled coil</keyword>
<dbReference type="Proteomes" id="UP000008204">
    <property type="component" value="Chromosome"/>
</dbReference>
<dbReference type="KEGG" id="cyp:PCC8801_0724"/>
<dbReference type="STRING" id="41431.PCC8801_0724"/>
<protein>
    <submittedName>
        <fullName evidence="2">Uncharacterized protein</fullName>
    </submittedName>
</protein>
<dbReference type="OrthoDB" id="559923at2"/>
<dbReference type="HOGENOM" id="CLU_465186_0_0_3"/>
<feature type="coiled-coil region" evidence="1">
    <location>
        <begin position="434"/>
        <end position="475"/>
    </location>
</feature>
<name>B7JXQ1_RIPO1</name>
<dbReference type="RefSeq" id="WP_012594084.1">
    <property type="nucleotide sequence ID" value="NC_011726.1"/>
</dbReference>
<dbReference type="EMBL" id="CP001287">
    <property type="protein sequence ID" value="ACK64808.1"/>
    <property type="molecule type" value="Genomic_DNA"/>
</dbReference>
<evidence type="ECO:0000313" key="2">
    <source>
        <dbReference type="EMBL" id="ACK64808.1"/>
    </source>
</evidence>
<organism evidence="2 3">
    <name type="scientific">Rippkaea orientalis (strain PCC 8801 / RF-1)</name>
    <name type="common">Cyanothece sp. (strain PCC 8801)</name>
    <dbReference type="NCBI Taxonomy" id="41431"/>
    <lineage>
        <taxon>Bacteria</taxon>
        <taxon>Bacillati</taxon>
        <taxon>Cyanobacteriota</taxon>
        <taxon>Cyanophyceae</taxon>
        <taxon>Oscillatoriophycideae</taxon>
        <taxon>Chroococcales</taxon>
        <taxon>Aphanothecaceae</taxon>
        <taxon>Rippkaea</taxon>
        <taxon>Rippkaea orientalis</taxon>
    </lineage>
</organism>
<evidence type="ECO:0000256" key="1">
    <source>
        <dbReference type="SAM" id="Coils"/>
    </source>
</evidence>
<reference evidence="3" key="1">
    <citation type="journal article" date="2011" name="MBio">
        <title>Novel metabolic attributes of the genus Cyanothece, comprising a group of unicellular nitrogen-fixing Cyanobacteria.</title>
        <authorList>
            <person name="Bandyopadhyay A."/>
            <person name="Elvitigala T."/>
            <person name="Welsh E."/>
            <person name="Stockel J."/>
            <person name="Liberton M."/>
            <person name="Min H."/>
            <person name="Sherman L.A."/>
            <person name="Pakrasi H.B."/>
        </authorList>
    </citation>
    <scope>NUCLEOTIDE SEQUENCE [LARGE SCALE GENOMIC DNA]</scope>
    <source>
        <strain evidence="3">PCC 8801</strain>
    </source>
</reference>
<evidence type="ECO:0000313" key="3">
    <source>
        <dbReference type="Proteomes" id="UP000008204"/>
    </source>
</evidence>
<feature type="coiled-coil region" evidence="1">
    <location>
        <begin position="228"/>
        <end position="262"/>
    </location>
</feature>
<proteinExistence type="predicted"/>
<sequence length="535" mass="62327">MLYLAEVKKQNRGFIGGSRTELRLLACQHNDQTWSAVPGDETVFTEDLDQIGEGALVMINLGNNRQIQGQPELAAPELIRQLQKLSRLSEKLKEQQEEIEQWKQSLTYQGQELSRREMEIETRLEQLEEVQSELEQIELRRQEAESVWTRVQQTQQTLHDFQSRFGDLLELPSEQIEKLQGLTRRLVQNNQEFDSLGQTLDLVLNMAEQQQQILNGFWQQIEPLKAQIQQQQRKVEQQGDVLQNHSQEVDSTRLALEQAKIQFEVQQNILANKLERLRTINVDLQSTQDLQDTLERLASSSGDIQLDSKVDLGALDNMPLGELEEIVKNLQADFNKLMSFVNEQEEELTLQCQTVEELTRKLASVTIYGRTALEEELAEEQERKQFLDETLVGQRRNVKERQEILMQHLRVLRRRQGIIDFETQAPSINLEPILLQMEELQSNAVQERQQLESEVEHLQQSLQQIREMIQHLDTEQGRKIQALKAEQDNWYQAQVTVTQLQTRLALYDAVLQPIQDRLDQLKQPLNSLRHWLSLG</sequence>
<dbReference type="AlphaFoldDB" id="B7JXQ1"/>
<dbReference type="eggNOG" id="COG1511">
    <property type="taxonomic scope" value="Bacteria"/>
</dbReference>
<feature type="coiled-coil region" evidence="1">
    <location>
        <begin position="75"/>
        <end position="147"/>
    </location>
</feature>
<dbReference type="InterPro" id="IPR047813">
    <property type="entry name" value="HmpF"/>
</dbReference>
<dbReference type="NCBIfam" id="NF038350">
    <property type="entry name" value="taxis_HmpF"/>
    <property type="match status" value="1"/>
</dbReference>
<keyword evidence="3" id="KW-1185">Reference proteome</keyword>
<feature type="coiled-coil region" evidence="1">
    <location>
        <begin position="327"/>
        <end position="390"/>
    </location>
</feature>
<accession>B7JXQ1</accession>